<evidence type="ECO:0000313" key="2">
    <source>
        <dbReference type="EMBL" id="MBO1531316.1"/>
    </source>
</evidence>
<proteinExistence type="predicted"/>
<dbReference type="Gene3D" id="3.40.630.30">
    <property type="match status" value="1"/>
</dbReference>
<dbReference type="PANTHER" id="PTHR36174:SF1">
    <property type="entry name" value="LIPID II:GLYCINE GLYCYLTRANSFERASE"/>
    <property type="match status" value="1"/>
</dbReference>
<sequence>MHRTHVELIDIDENWDKQALDYKCDIYHLSKWLHASIIIDGGTPKGIMAQYNNKKILIPIIVRTIDDEYWDATSTYGYGGPLIDSTLTNQDIDTILEEIRHFLYHKGCVSLFMRLHPIINKDWLPTVGTALTHGLTLYSDLSKSEDEHWKETQNQHRRGIKKALKTDVTVEAETLTVERAMMFSNIYKETMQNVKADQYYFFDDSYFCDLAKNLQDRILLLTAYKDDIAIASSIYTLCKESGIMQFHLGGTLSDYRKLQASKLITHVARDWGRQNAYDTLHLGGGVGAKLDALYEYKKGFSSGELVFKTYRLVVNTAKYEQLVADIGLPEEDLTSEYFPLYRKRVTETQDLEEAL</sequence>
<gene>
    <name evidence="2" type="ORF">J3492_08825</name>
</gene>
<feature type="domain" description="BioF2-like acetyltransferase" evidence="1">
    <location>
        <begin position="152"/>
        <end position="297"/>
    </location>
</feature>
<organism evidence="2 3">
    <name type="scientific">Psychrobacter coccoides</name>
    <dbReference type="NCBI Taxonomy" id="2818440"/>
    <lineage>
        <taxon>Bacteria</taxon>
        <taxon>Pseudomonadati</taxon>
        <taxon>Pseudomonadota</taxon>
        <taxon>Gammaproteobacteria</taxon>
        <taxon>Moraxellales</taxon>
        <taxon>Moraxellaceae</taxon>
        <taxon>Psychrobacter</taxon>
    </lineage>
</organism>
<dbReference type="EMBL" id="JAGBKM010000015">
    <property type="protein sequence ID" value="MBO1531316.1"/>
    <property type="molecule type" value="Genomic_DNA"/>
</dbReference>
<dbReference type="SUPFAM" id="SSF55729">
    <property type="entry name" value="Acyl-CoA N-acyltransferases (Nat)"/>
    <property type="match status" value="1"/>
</dbReference>
<keyword evidence="3" id="KW-1185">Reference proteome</keyword>
<dbReference type="PANTHER" id="PTHR36174">
    <property type="entry name" value="LIPID II:GLYCINE GLYCYLTRANSFERASE"/>
    <property type="match status" value="1"/>
</dbReference>
<dbReference type="Pfam" id="PF13480">
    <property type="entry name" value="Acetyltransf_6"/>
    <property type="match status" value="1"/>
</dbReference>
<evidence type="ECO:0000313" key="3">
    <source>
        <dbReference type="Proteomes" id="UP000664554"/>
    </source>
</evidence>
<protein>
    <submittedName>
        <fullName evidence="2">GNAT family N-acetyltransferase</fullName>
    </submittedName>
</protein>
<reference evidence="2 3" key="1">
    <citation type="submission" date="2021-03" db="EMBL/GenBank/DDBJ databases">
        <authorList>
            <person name="Shang D.-D."/>
            <person name="Du Z.-J."/>
            <person name="Chen G.-J."/>
        </authorList>
    </citation>
    <scope>NUCLEOTIDE SEQUENCE [LARGE SCALE GENOMIC DNA]</scope>
    <source>
        <strain evidence="2 3">F1192</strain>
    </source>
</reference>
<name>A0ABS3NQ20_9GAMM</name>
<dbReference type="InterPro" id="IPR038740">
    <property type="entry name" value="BioF2-like_GNAT_dom"/>
</dbReference>
<dbReference type="Proteomes" id="UP000664554">
    <property type="component" value="Unassembled WGS sequence"/>
</dbReference>
<accession>A0ABS3NQ20</accession>
<dbReference type="InterPro" id="IPR050644">
    <property type="entry name" value="PG_Glycine_Bridge_Synth"/>
</dbReference>
<comment type="caution">
    <text evidence="2">The sequence shown here is derived from an EMBL/GenBank/DDBJ whole genome shotgun (WGS) entry which is preliminary data.</text>
</comment>
<evidence type="ECO:0000259" key="1">
    <source>
        <dbReference type="Pfam" id="PF13480"/>
    </source>
</evidence>
<dbReference type="InterPro" id="IPR016181">
    <property type="entry name" value="Acyl_CoA_acyltransferase"/>
</dbReference>
<dbReference type="RefSeq" id="WP_207991694.1">
    <property type="nucleotide sequence ID" value="NZ_JAGBKM010000015.1"/>
</dbReference>